<evidence type="ECO:0000313" key="2">
    <source>
        <dbReference type="Proteomes" id="UP001055879"/>
    </source>
</evidence>
<keyword evidence="2" id="KW-1185">Reference proteome</keyword>
<reference evidence="1 2" key="2">
    <citation type="journal article" date="2022" name="Mol. Ecol. Resour.">
        <title>The genomes of chicory, endive, great burdock and yacon provide insights into Asteraceae paleo-polyploidization history and plant inulin production.</title>
        <authorList>
            <person name="Fan W."/>
            <person name="Wang S."/>
            <person name="Wang H."/>
            <person name="Wang A."/>
            <person name="Jiang F."/>
            <person name="Liu H."/>
            <person name="Zhao H."/>
            <person name="Xu D."/>
            <person name="Zhang Y."/>
        </authorList>
    </citation>
    <scope>NUCLEOTIDE SEQUENCE [LARGE SCALE GENOMIC DNA]</scope>
    <source>
        <strain evidence="2">cv. Niubang</strain>
    </source>
</reference>
<evidence type="ECO:0000313" key="1">
    <source>
        <dbReference type="EMBL" id="KAI3746145.1"/>
    </source>
</evidence>
<proteinExistence type="predicted"/>
<dbReference type="Proteomes" id="UP001055879">
    <property type="component" value="Linkage Group LG03"/>
</dbReference>
<organism evidence="1 2">
    <name type="scientific">Arctium lappa</name>
    <name type="common">Greater burdock</name>
    <name type="synonym">Lappa major</name>
    <dbReference type="NCBI Taxonomy" id="4217"/>
    <lineage>
        <taxon>Eukaryota</taxon>
        <taxon>Viridiplantae</taxon>
        <taxon>Streptophyta</taxon>
        <taxon>Embryophyta</taxon>
        <taxon>Tracheophyta</taxon>
        <taxon>Spermatophyta</taxon>
        <taxon>Magnoliopsida</taxon>
        <taxon>eudicotyledons</taxon>
        <taxon>Gunneridae</taxon>
        <taxon>Pentapetalae</taxon>
        <taxon>asterids</taxon>
        <taxon>campanulids</taxon>
        <taxon>Asterales</taxon>
        <taxon>Asteraceae</taxon>
        <taxon>Carduoideae</taxon>
        <taxon>Cardueae</taxon>
        <taxon>Arctiinae</taxon>
        <taxon>Arctium</taxon>
    </lineage>
</organism>
<comment type="caution">
    <text evidence="1">The sequence shown here is derived from an EMBL/GenBank/DDBJ whole genome shotgun (WGS) entry which is preliminary data.</text>
</comment>
<accession>A0ACB9DHY6</accession>
<name>A0ACB9DHY6_ARCLA</name>
<dbReference type="EMBL" id="CM042049">
    <property type="protein sequence ID" value="KAI3746145.1"/>
    <property type="molecule type" value="Genomic_DNA"/>
</dbReference>
<sequence>MDVNRRGIVWVKIGFFFVVVELGILASANMVFRVQHKFHDHKRSLNALHSHDCHRHKRMLAAAELPLGGDGSPTSAALYFTKIQIGSPPKDYHVQVDTGSDILWVNCIECDSCPKKSDLGIPLALYDPKGSSSAKKVTCDNEFCKTTLDSGGTECKVGMPCLYTVTYGDGSGTAGYYVNDNLQLLQASGDGETKYMSGNITFGCGANQSGELGSSEQALDGILGLGQSGSSPLSQFASAKKVKKTFSHCLSGSKGGGIFAIGEVMEPKVKTTPMLDDTTHYNVELKSIDVNGETLDIPKSIFDLVKKEGAIVDSGTTLAYFPAKVYNPLMEKIIAAQPDKKPQTVEKLFKCYQYSGNIDEGFPNVTFHFEDSLSLTVSPHQYFFEVEDDQWCIGFQDSNIQSGAGGELTLLGDLLLSDRLVTYDIENKVIGWVDHDCSSTIKVKDEESGNVYEVHADDISSAHCTSHSRMILGLLLFLAATLINWTN</sequence>
<gene>
    <name evidence="1" type="ORF">L6452_08568</name>
</gene>
<protein>
    <submittedName>
        <fullName evidence="1">Uncharacterized protein</fullName>
    </submittedName>
</protein>
<reference evidence="2" key="1">
    <citation type="journal article" date="2022" name="Mol. Ecol. Resour.">
        <title>The genomes of chicory, endive, great burdock and yacon provide insights into Asteraceae palaeo-polyploidization history and plant inulin production.</title>
        <authorList>
            <person name="Fan W."/>
            <person name="Wang S."/>
            <person name="Wang H."/>
            <person name="Wang A."/>
            <person name="Jiang F."/>
            <person name="Liu H."/>
            <person name="Zhao H."/>
            <person name="Xu D."/>
            <person name="Zhang Y."/>
        </authorList>
    </citation>
    <scope>NUCLEOTIDE SEQUENCE [LARGE SCALE GENOMIC DNA]</scope>
    <source>
        <strain evidence="2">cv. Niubang</strain>
    </source>
</reference>